<reference evidence="2" key="1">
    <citation type="journal article" date="2014" name="Int. J. Syst. Evol. Microbiol.">
        <title>Complete genome sequence of Corynebacterium casei LMG S-19264T (=DSM 44701T), isolated from a smear-ripened cheese.</title>
        <authorList>
            <consortium name="US DOE Joint Genome Institute (JGI-PGF)"/>
            <person name="Walter F."/>
            <person name="Albersmeier A."/>
            <person name="Kalinowski J."/>
            <person name="Ruckert C."/>
        </authorList>
    </citation>
    <scope>NUCLEOTIDE SEQUENCE</scope>
    <source>
        <strain evidence="2">JCM 19831</strain>
    </source>
</reference>
<evidence type="ECO:0000313" key="3">
    <source>
        <dbReference type="Proteomes" id="UP000642070"/>
    </source>
</evidence>
<feature type="transmembrane region" description="Helical" evidence="1">
    <location>
        <begin position="346"/>
        <end position="364"/>
    </location>
</feature>
<evidence type="ECO:0000256" key="1">
    <source>
        <dbReference type="SAM" id="Phobius"/>
    </source>
</evidence>
<feature type="transmembrane region" description="Helical" evidence="1">
    <location>
        <begin position="216"/>
        <end position="234"/>
    </location>
</feature>
<name>A0A917UE49_9ACTN</name>
<organism evidence="2 3">
    <name type="scientific">Dactylosporangium sucinum</name>
    <dbReference type="NCBI Taxonomy" id="1424081"/>
    <lineage>
        <taxon>Bacteria</taxon>
        <taxon>Bacillati</taxon>
        <taxon>Actinomycetota</taxon>
        <taxon>Actinomycetes</taxon>
        <taxon>Micromonosporales</taxon>
        <taxon>Micromonosporaceae</taxon>
        <taxon>Dactylosporangium</taxon>
    </lineage>
</organism>
<sequence length="439" mass="47092">MWTRREALLVALAAVVFGAALLLRLPGQPMGDEPHYLALAQAIGEYHTFDPTPVYTNEDYRAYFPSPIDAHVAVVDGRPVPFHNVGAPLLFALPFLLLGRFGAHLVILAAALLTVLNVHRLQRDLGVGAGTATFVTGLFVLGSPLYVYAPMLFVEPLGMLAVVYAVRAVLDPAATRWRVLLAGAGIGYLPWVHGRYAIFPVLFGVLFAIGRKPAALVPLAVLALGLEVFNLVMYRSLSPAPGSTDALGEGLLQLNPARGLVYLAFDGRFGTAPNFPLLVLAAAGALLTTRRVNAVLLAVILPYCVIIATYPNWPGGFSPPGRLLAVCTPLLAYYVGVLLQRVPGWWLRVAAALAAAYGYVLALLCDLHPLERFHWVTDTGNPSLERLAALTGLPVDRMVGMAGVAEAPFVPWTAAAVIVAALLWWWGHRNLRDAPAADI</sequence>
<evidence type="ECO:0000313" key="2">
    <source>
        <dbReference type="EMBL" id="GGM76910.1"/>
    </source>
</evidence>
<feature type="transmembrane region" description="Helical" evidence="1">
    <location>
        <begin position="125"/>
        <end position="149"/>
    </location>
</feature>
<accession>A0A917UE49</accession>
<gene>
    <name evidence="2" type="ORF">GCM10007977_093010</name>
</gene>
<protein>
    <submittedName>
        <fullName evidence="2">Uncharacterized protein</fullName>
    </submittedName>
</protein>
<feature type="transmembrane region" description="Helical" evidence="1">
    <location>
        <begin position="294"/>
        <end position="313"/>
    </location>
</feature>
<comment type="caution">
    <text evidence="2">The sequence shown here is derived from an EMBL/GenBank/DDBJ whole genome shotgun (WGS) entry which is preliminary data.</text>
</comment>
<dbReference type="AlphaFoldDB" id="A0A917UE49"/>
<feature type="transmembrane region" description="Helical" evidence="1">
    <location>
        <begin position="409"/>
        <end position="426"/>
    </location>
</feature>
<feature type="transmembrane region" description="Helical" evidence="1">
    <location>
        <begin position="188"/>
        <end position="209"/>
    </location>
</feature>
<dbReference type="Proteomes" id="UP000642070">
    <property type="component" value="Unassembled WGS sequence"/>
</dbReference>
<proteinExistence type="predicted"/>
<feature type="transmembrane region" description="Helical" evidence="1">
    <location>
        <begin position="89"/>
        <end position="113"/>
    </location>
</feature>
<keyword evidence="1" id="KW-0472">Membrane</keyword>
<dbReference type="EMBL" id="BMPI01000074">
    <property type="protein sequence ID" value="GGM76910.1"/>
    <property type="molecule type" value="Genomic_DNA"/>
</dbReference>
<keyword evidence="3" id="KW-1185">Reference proteome</keyword>
<dbReference type="RefSeq" id="WP_190256516.1">
    <property type="nucleotide sequence ID" value="NZ_BMPI01000074.1"/>
</dbReference>
<reference evidence="2" key="2">
    <citation type="submission" date="2020-09" db="EMBL/GenBank/DDBJ databases">
        <authorList>
            <person name="Sun Q."/>
            <person name="Ohkuma M."/>
        </authorList>
    </citation>
    <scope>NUCLEOTIDE SEQUENCE</scope>
    <source>
        <strain evidence="2">JCM 19831</strain>
    </source>
</reference>
<keyword evidence="1" id="KW-0812">Transmembrane</keyword>
<keyword evidence="1" id="KW-1133">Transmembrane helix</keyword>
<feature type="transmembrane region" description="Helical" evidence="1">
    <location>
        <begin position="319"/>
        <end position="339"/>
    </location>
</feature>